<name>M3BU47_SPHMS</name>
<dbReference type="AlphaFoldDB" id="M3BU47"/>
<gene>
    <name evidence="1" type="ORF">SEPMUDRAFT_119918</name>
</gene>
<evidence type="ECO:0000313" key="2">
    <source>
        <dbReference type="Proteomes" id="UP000016931"/>
    </source>
</evidence>
<proteinExistence type="predicted"/>
<evidence type="ECO:0000313" key="1">
    <source>
        <dbReference type="EMBL" id="EMF10200.1"/>
    </source>
</evidence>
<protein>
    <submittedName>
        <fullName evidence="1">Uncharacterized protein</fullName>
    </submittedName>
</protein>
<reference evidence="1 2" key="1">
    <citation type="journal article" date="2012" name="PLoS Pathog.">
        <title>Diverse lifestyles and strategies of plant pathogenesis encoded in the genomes of eighteen Dothideomycetes fungi.</title>
        <authorList>
            <person name="Ohm R.A."/>
            <person name="Feau N."/>
            <person name="Henrissat B."/>
            <person name="Schoch C.L."/>
            <person name="Horwitz B.A."/>
            <person name="Barry K.W."/>
            <person name="Condon B.J."/>
            <person name="Copeland A.C."/>
            <person name="Dhillon B."/>
            <person name="Glaser F."/>
            <person name="Hesse C.N."/>
            <person name="Kosti I."/>
            <person name="LaButti K."/>
            <person name="Lindquist E.A."/>
            <person name="Lucas S."/>
            <person name="Salamov A.A."/>
            <person name="Bradshaw R.E."/>
            <person name="Ciuffetti L."/>
            <person name="Hamelin R.C."/>
            <person name="Kema G.H.J."/>
            <person name="Lawrence C."/>
            <person name="Scott J.A."/>
            <person name="Spatafora J.W."/>
            <person name="Turgeon B.G."/>
            <person name="de Wit P.J.G.M."/>
            <person name="Zhong S."/>
            <person name="Goodwin S.B."/>
            <person name="Grigoriev I.V."/>
        </authorList>
    </citation>
    <scope>NUCLEOTIDE SEQUENCE [LARGE SCALE GENOMIC DNA]</scope>
    <source>
        <strain evidence="1 2">SO2202</strain>
    </source>
</reference>
<sequence length="120" mass="13647">MDAAKAGSPDEQMRLSGMSDQARHIMMWQMRITKLSRYLVWYNDIPLPLADALHASGMPAASMTIVFWPNEACCHEIDHMKLTTSVDHIRAVIRPKVKQQPVECEHQQDTSLCREVGSRV</sequence>
<dbReference type="RefSeq" id="XP_016758321.1">
    <property type="nucleotide sequence ID" value="XM_016901554.1"/>
</dbReference>
<dbReference type="GeneID" id="27898691"/>
<accession>M3BU47</accession>
<keyword evidence="2" id="KW-1185">Reference proteome</keyword>
<organism evidence="1 2">
    <name type="scientific">Sphaerulina musiva (strain SO2202)</name>
    <name type="common">Poplar stem canker fungus</name>
    <name type="synonym">Septoria musiva</name>
    <dbReference type="NCBI Taxonomy" id="692275"/>
    <lineage>
        <taxon>Eukaryota</taxon>
        <taxon>Fungi</taxon>
        <taxon>Dikarya</taxon>
        <taxon>Ascomycota</taxon>
        <taxon>Pezizomycotina</taxon>
        <taxon>Dothideomycetes</taxon>
        <taxon>Dothideomycetidae</taxon>
        <taxon>Mycosphaerellales</taxon>
        <taxon>Mycosphaerellaceae</taxon>
        <taxon>Sphaerulina</taxon>
    </lineage>
</organism>
<dbReference type="Proteomes" id="UP000016931">
    <property type="component" value="Unassembled WGS sequence"/>
</dbReference>
<dbReference type="EMBL" id="KB456268">
    <property type="protein sequence ID" value="EMF10200.1"/>
    <property type="molecule type" value="Genomic_DNA"/>
</dbReference>
<dbReference type="HOGENOM" id="CLU_2051119_0_0_1"/>